<sequence length="189" mass="21906">MALVLKCAPIHFHEIWELPTCTVVILKKYLFTWIPLSSVGPDQSRLNQALPEHVVNRKLSLRPEVDTIFEIPQDIDAIIIIAEVQLFSGAWTWTQKLAKVISLPTSKKDVLRKQCELFDATYFDMISDLHDDIWTTALVLAFLRLKEIKREIEWRLMAKKAYDWLFNVLEEARVNEIIKAACRAISKSI</sequence>
<dbReference type="Proteomes" id="UP000278807">
    <property type="component" value="Unassembled WGS sequence"/>
</dbReference>
<protein>
    <submittedName>
        <fullName evidence="3">NR LBD domain-containing protein</fullName>
    </submittedName>
</protein>
<accession>A0A0R3TCY0</accession>
<name>A0A0R3TCY0_RODNA</name>
<evidence type="ECO:0000313" key="2">
    <source>
        <dbReference type="Proteomes" id="UP000278807"/>
    </source>
</evidence>
<organism evidence="3">
    <name type="scientific">Rodentolepis nana</name>
    <name type="common">Dwarf tapeworm</name>
    <name type="synonym">Hymenolepis nana</name>
    <dbReference type="NCBI Taxonomy" id="102285"/>
    <lineage>
        <taxon>Eukaryota</taxon>
        <taxon>Metazoa</taxon>
        <taxon>Spiralia</taxon>
        <taxon>Lophotrochozoa</taxon>
        <taxon>Platyhelminthes</taxon>
        <taxon>Cestoda</taxon>
        <taxon>Eucestoda</taxon>
        <taxon>Cyclophyllidea</taxon>
        <taxon>Hymenolepididae</taxon>
        <taxon>Rodentolepis</taxon>
    </lineage>
</organism>
<dbReference type="OrthoDB" id="1729737at2759"/>
<reference evidence="1 2" key="2">
    <citation type="submission" date="2018-11" db="EMBL/GenBank/DDBJ databases">
        <authorList>
            <consortium name="Pathogen Informatics"/>
        </authorList>
    </citation>
    <scope>NUCLEOTIDE SEQUENCE [LARGE SCALE GENOMIC DNA]</scope>
</reference>
<dbReference type="WBParaSite" id="HNAJ_0000491901-mRNA-1">
    <property type="protein sequence ID" value="HNAJ_0000491901-mRNA-1"/>
    <property type="gene ID" value="HNAJ_0000491901"/>
</dbReference>
<dbReference type="STRING" id="102285.A0A0R3TCY0"/>
<proteinExistence type="predicted"/>
<evidence type="ECO:0000313" key="1">
    <source>
        <dbReference type="EMBL" id="VDO00777.1"/>
    </source>
</evidence>
<reference evidence="3" key="1">
    <citation type="submission" date="2017-02" db="UniProtKB">
        <authorList>
            <consortium name="WormBaseParasite"/>
        </authorList>
    </citation>
    <scope>IDENTIFICATION</scope>
</reference>
<dbReference type="EMBL" id="UZAE01003817">
    <property type="protein sequence ID" value="VDO00777.1"/>
    <property type="molecule type" value="Genomic_DNA"/>
</dbReference>
<keyword evidence="2" id="KW-1185">Reference proteome</keyword>
<evidence type="ECO:0000313" key="3">
    <source>
        <dbReference type="WBParaSite" id="HNAJ_0000491901-mRNA-1"/>
    </source>
</evidence>
<dbReference type="AlphaFoldDB" id="A0A0R3TCY0"/>
<gene>
    <name evidence="1" type="ORF">HNAJ_LOCUS4917</name>
</gene>